<dbReference type="OrthoDB" id="9893741at2"/>
<gene>
    <name evidence="1" type="ORF">A3224_13430</name>
</gene>
<sequence>MKKLIKWVLGIFGVVAGIVTVLFTLSVYRAPKPNDLISYHTKNFNFKIPYRFVVPGTLPNQSPAEGFDTEGPDIFIWFNGAYTKEHIPEFKLKGGKDDRYFRNIHVTLSDGSEQEMTELWSWNKRFEPLSLSGDFENGFVEYDDDLGLYRVFREHEGKKLGGFWDLVTVKPTTDYEPSNSYKGLWVGSCYQNADGVETSCSFIVDVLGMYTKISATEDDYLRLKEIKTMVATHLQGWEATTM</sequence>
<dbReference type="KEGG" id="mthd:A3224_13430"/>
<dbReference type="EMBL" id="CP014864">
    <property type="protein sequence ID" value="AMX03440.1"/>
    <property type="molecule type" value="Genomic_DNA"/>
</dbReference>
<dbReference type="AlphaFoldDB" id="A0A143HPT7"/>
<dbReference type="GeneID" id="76609041"/>
<keyword evidence="2" id="KW-1185">Reference proteome</keyword>
<accession>A0A143HPT7</accession>
<protein>
    <submittedName>
        <fullName evidence="1">Uncharacterized protein</fullName>
    </submittedName>
</protein>
<evidence type="ECO:0000313" key="1">
    <source>
        <dbReference type="EMBL" id="AMX03440.1"/>
    </source>
</evidence>
<name>A0A143HPT7_MICTH</name>
<proteinExistence type="predicted"/>
<organism evidence="1 2">
    <name type="scientific">Microbulbifer thermotolerans</name>
    <dbReference type="NCBI Taxonomy" id="252514"/>
    <lineage>
        <taxon>Bacteria</taxon>
        <taxon>Pseudomonadati</taxon>
        <taxon>Pseudomonadota</taxon>
        <taxon>Gammaproteobacteria</taxon>
        <taxon>Cellvibrionales</taxon>
        <taxon>Microbulbiferaceae</taxon>
        <taxon>Microbulbifer</taxon>
    </lineage>
</organism>
<dbReference type="RefSeq" id="WP_067155632.1">
    <property type="nucleotide sequence ID" value="NZ_CP014864.1"/>
</dbReference>
<reference evidence="2" key="1">
    <citation type="submission" date="2016-03" db="EMBL/GenBank/DDBJ databases">
        <authorList>
            <person name="Lee Y.-S."/>
            <person name="Choi Y.-L."/>
        </authorList>
    </citation>
    <scope>NUCLEOTIDE SEQUENCE [LARGE SCALE GENOMIC DNA]</scope>
    <source>
        <strain evidence="2">DAU221</strain>
    </source>
</reference>
<evidence type="ECO:0000313" key="2">
    <source>
        <dbReference type="Proteomes" id="UP000076077"/>
    </source>
</evidence>
<dbReference type="Proteomes" id="UP000076077">
    <property type="component" value="Chromosome"/>
</dbReference>